<dbReference type="InterPro" id="IPR018294">
    <property type="entry name" value="ISPD_synthase_CS"/>
</dbReference>
<gene>
    <name evidence="3" type="ORF">QJ043_08785</name>
</gene>
<comment type="caution">
    <text evidence="3">The sequence shown here is derived from an EMBL/GenBank/DDBJ whole genome shotgun (WGS) entry which is preliminary data.</text>
</comment>
<accession>A0ABT6ZNS5</accession>
<proteinExistence type="predicted"/>
<dbReference type="PROSITE" id="PS01295">
    <property type="entry name" value="ISPD"/>
    <property type="match status" value="1"/>
</dbReference>
<keyword evidence="1 3" id="KW-0808">Transferase</keyword>
<keyword evidence="2 3" id="KW-0548">Nucleotidyltransferase</keyword>
<dbReference type="InterPro" id="IPR034683">
    <property type="entry name" value="IspD/TarI"/>
</dbReference>
<evidence type="ECO:0000256" key="2">
    <source>
        <dbReference type="ARBA" id="ARBA00022695"/>
    </source>
</evidence>
<reference evidence="3" key="1">
    <citation type="submission" date="2023-05" db="EMBL/GenBank/DDBJ databases">
        <title>[olsenella] sp. nov., isolated from a pig farm feces dump.</title>
        <authorList>
            <person name="Chang Y.-H."/>
        </authorList>
    </citation>
    <scope>NUCLEOTIDE SEQUENCE</scope>
    <source>
        <strain evidence="3">YH-ols2217</strain>
    </source>
</reference>
<dbReference type="SUPFAM" id="SSF53448">
    <property type="entry name" value="Nucleotide-diphospho-sugar transferases"/>
    <property type="match status" value="1"/>
</dbReference>
<dbReference type="Proteomes" id="UP001431693">
    <property type="component" value="Unassembled WGS sequence"/>
</dbReference>
<dbReference type="PANTHER" id="PTHR43015:SF1">
    <property type="entry name" value="D-RIBITOL-5-PHOSPHATE CYTIDYLYLTRANSFERASE"/>
    <property type="match status" value="1"/>
</dbReference>
<sequence>MAYRTLVVIFAGGTGSRMQGAKIPKQFLMSGGKPIIAHTISKFQEAPGVDGIVVVSIESGIPYLREVVEQNGFSKVLSIVPGGETGQDSIFRGLDEIHRLGIADEDTVVLIHDGVRPLIDAPTIEACARSVRERGCTATVAPVVETVIEEQDGKVVDVLDRSRCKLARAPQGFTFCELYQAHLTARANGLHDFIDSVSMMAHFGYQIFTVDGPVDNIKITTRRDYFSFKGFTDYNELSQFWSEG</sequence>
<evidence type="ECO:0000313" key="3">
    <source>
        <dbReference type="EMBL" id="MDJ1130168.1"/>
    </source>
</evidence>
<evidence type="ECO:0000313" key="4">
    <source>
        <dbReference type="Proteomes" id="UP001431693"/>
    </source>
</evidence>
<evidence type="ECO:0000256" key="1">
    <source>
        <dbReference type="ARBA" id="ARBA00022679"/>
    </source>
</evidence>
<dbReference type="PANTHER" id="PTHR43015">
    <property type="entry name" value="D-RIBITOL-5-PHOSPHATE CYTIDYLYLTRANSFERASE"/>
    <property type="match status" value="1"/>
</dbReference>
<name>A0ABT6ZNS5_9ACTN</name>
<organism evidence="3 4">
    <name type="scientific">Kribbibacterium absianum</name>
    <dbReference type="NCBI Taxonomy" id="3044210"/>
    <lineage>
        <taxon>Bacteria</taxon>
        <taxon>Bacillati</taxon>
        <taxon>Actinomycetota</taxon>
        <taxon>Coriobacteriia</taxon>
        <taxon>Coriobacteriales</taxon>
        <taxon>Kribbibacteriaceae</taxon>
        <taxon>Kribbibacterium</taxon>
    </lineage>
</organism>
<dbReference type="RefSeq" id="WP_283713331.1">
    <property type="nucleotide sequence ID" value="NZ_JASJEW010000003.1"/>
</dbReference>
<protein>
    <submittedName>
        <fullName evidence="3">IspD/TarI family cytidylyltransferase</fullName>
        <ecNumber evidence="3">2.7.7.-</ecNumber>
    </submittedName>
</protein>
<dbReference type="InterPro" id="IPR029044">
    <property type="entry name" value="Nucleotide-diphossugar_trans"/>
</dbReference>
<dbReference type="CDD" id="cd02516">
    <property type="entry name" value="CDP-ME_synthetase"/>
    <property type="match status" value="1"/>
</dbReference>
<dbReference type="Gene3D" id="3.90.550.10">
    <property type="entry name" value="Spore Coat Polysaccharide Biosynthesis Protein SpsA, Chain A"/>
    <property type="match status" value="1"/>
</dbReference>
<dbReference type="GO" id="GO:0016779">
    <property type="term" value="F:nucleotidyltransferase activity"/>
    <property type="evidence" value="ECO:0007669"/>
    <property type="project" value="UniProtKB-KW"/>
</dbReference>
<dbReference type="EC" id="2.7.7.-" evidence="3"/>
<dbReference type="EMBL" id="JASJEX010000004">
    <property type="protein sequence ID" value="MDJ1130168.1"/>
    <property type="molecule type" value="Genomic_DNA"/>
</dbReference>
<dbReference type="Pfam" id="PF01128">
    <property type="entry name" value="IspD"/>
    <property type="match status" value="1"/>
</dbReference>
<keyword evidence="4" id="KW-1185">Reference proteome</keyword>